<keyword evidence="2" id="KW-1185">Reference proteome</keyword>
<dbReference type="InterPro" id="IPR014729">
    <property type="entry name" value="Rossmann-like_a/b/a_fold"/>
</dbReference>
<reference evidence="1" key="2">
    <citation type="submission" date="2020-08" db="EMBL/GenBank/DDBJ databases">
        <authorList>
            <person name="Chen M."/>
            <person name="Teng W."/>
            <person name="Zhao L."/>
            <person name="Hu C."/>
            <person name="Zhou Y."/>
            <person name="Han B."/>
            <person name="Song L."/>
            <person name="Shu W."/>
        </authorList>
    </citation>
    <scope>NUCLEOTIDE SEQUENCE</scope>
    <source>
        <strain evidence="1">FACHB-1277</strain>
    </source>
</reference>
<reference evidence="1" key="1">
    <citation type="journal article" date="2015" name="ISME J.">
        <title>Draft Genome Sequence of Streptomyces incarnatus NRRL8089, which Produces the Nucleoside Antibiotic Sinefungin.</title>
        <authorList>
            <person name="Oshima K."/>
            <person name="Hattori M."/>
            <person name="Shimizu H."/>
            <person name="Fukuda K."/>
            <person name="Nemoto M."/>
            <person name="Inagaki K."/>
            <person name="Tamura T."/>
        </authorList>
    </citation>
    <scope>NUCLEOTIDE SEQUENCE</scope>
    <source>
        <strain evidence="1">FACHB-1277</strain>
    </source>
</reference>
<comment type="caution">
    <text evidence="1">The sequence shown here is derived from an EMBL/GenBank/DDBJ whole genome shotgun (WGS) entry which is preliminary data.</text>
</comment>
<dbReference type="Proteomes" id="UP000631421">
    <property type="component" value="Unassembled WGS sequence"/>
</dbReference>
<gene>
    <name evidence="1" type="ORF">H6F44_04185</name>
</gene>
<dbReference type="Pfam" id="PF04244">
    <property type="entry name" value="DPRP"/>
    <property type="match status" value="1"/>
</dbReference>
<dbReference type="PANTHER" id="PTHR38657:SF1">
    <property type="entry name" value="SLR1343 PROTEIN"/>
    <property type="match status" value="1"/>
</dbReference>
<protein>
    <submittedName>
        <fullName evidence="1">Cryptochrome/photolyase family protein</fullName>
    </submittedName>
</protein>
<sequence>MLETACLFLSAIANHPISAPLNLKLNSGDRALLILYDQLNLEAFPKELLAQKPLIIFVESRKYAMVIPHHKQKLVYILSTQRHFAIACHQQGFPVLNLFTEGFHADAIDSLLAEYPHLALTYMQPSEWDTRSQFESLAHKFNGRVQKIANSFFIANAEKYKPKIKKGYRLETFYRELRKQTGYLMEGDKPMGGSWNYDKENRKSLPKKIVIPEIPEIAPDAITQEVIDLVKSYLPDAFGNLDRFSYAVTREQALDLAKLFMQSRLANFGAYEDAIKTGEPFLFHSVLSVYLNNGLLMPQEICEMAIAAYEDQNNLDQNNLVPLNSVEGFIRQILGWREYIRVYYEAQMPTARTQNYFGFTNNLPQLYWNADTDLACMRDAVTNVLNYGYSHHIQRLMVLSNFSNLTNTDPRQLNRWFWLAYIDAYEWVELPNVLGMSTFADGGILASKPYVSGGNYINKMSDCCAKCKYDVKEKVGDQACPFNYLYWHFVDQHRDSFAENGRVSLMVNTYDKKTDPDKQAIRDSAVKFIASLDSDKMVQPLYRDLAR</sequence>
<dbReference type="PANTHER" id="PTHR38657">
    <property type="entry name" value="SLR1343 PROTEIN"/>
    <property type="match status" value="1"/>
</dbReference>
<proteinExistence type="predicted"/>
<dbReference type="InterPro" id="IPR036134">
    <property type="entry name" value="Crypto/Photolyase_FAD-like_sf"/>
</dbReference>
<name>A0A926UQF8_9CYAN</name>
<dbReference type="SUPFAM" id="SSF48173">
    <property type="entry name" value="Cryptochrome/photolyase FAD-binding domain"/>
    <property type="match status" value="1"/>
</dbReference>
<dbReference type="RefSeq" id="WP_190349691.1">
    <property type="nucleotide sequence ID" value="NZ_JACJPY010000007.1"/>
</dbReference>
<evidence type="ECO:0000313" key="1">
    <source>
        <dbReference type="EMBL" id="MBD2149325.1"/>
    </source>
</evidence>
<dbReference type="AlphaFoldDB" id="A0A926UQF8"/>
<dbReference type="Gene3D" id="1.25.40.80">
    <property type="match status" value="1"/>
</dbReference>
<dbReference type="InterPro" id="IPR052551">
    <property type="entry name" value="UV-DNA_repair_photolyase"/>
</dbReference>
<dbReference type="Gene3D" id="1.10.10.1710">
    <property type="entry name" value="Deoxyribodipyrimidine photolyase-related"/>
    <property type="match status" value="1"/>
</dbReference>
<organism evidence="1 2">
    <name type="scientific">Pseudanabaena cinerea FACHB-1277</name>
    <dbReference type="NCBI Taxonomy" id="2949581"/>
    <lineage>
        <taxon>Bacteria</taxon>
        <taxon>Bacillati</taxon>
        <taxon>Cyanobacteriota</taxon>
        <taxon>Cyanophyceae</taxon>
        <taxon>Pseudanabaenales</taxon>
        <taxon>Pseudanabaenaceae</taxon>
        <taxon>Pseudanabaena</taxon>
        <taxon>Pseudanabaena cinerea</taxon>
    </lineage>
</organism>
<accession>A0A926UQF8</accession>
<dbReference type="Gene3D" id="1.10.579.10">
    <property type="entry name" value="DNA Cyclobutane Dipyrimidine Photolyase, subunit A, domain 3"/>
    <property type="match status" value="1"/>
</dbReference>
<dbReference type="InterPro" id="IPR007357">
    <property type="entry name" value="PhrB-like"/>
</dbReference>
<dbReference type="Gene3D" id="3.40.50.620">
    <property type="entry name" value="HUPs"/>
    <property type="match status" value="1"/>
</dbReference>
<evidence type="ECO:0000313" key="2">
    <source>
        <dbReference type="Proteomes" id="UP000631421"/>
    </source>
</evidence>
<dbReference type="EMBL" id="JACJPY010000007">
    <property type="protein sequence ID" value="MBD2149325.1"/>
    <property type="molecule type" value="Genomic_DNA"/>
</dbReference>